<proteinExistence type="predicted"/>
<protein>
    <submittedName>
        <fullName evidence="1">Uncharacterized protein</fullName>
    </submittedName>
</protein>
<gene>
    <name evidence="1" type="ORF">L873DRAFT_1785964</name>
</gene>
<organism evidence="1 2">
    <name type="scientific">Choiromyces venosus 120613-1</name>
    <dbReference type="NCBI Taxonomy" id="1336337"/>
    <lineage>
        <taxon>Eukaryota</taxon>
        <taxon>Fungi</taxon>
        <taxon>Dikarya</taxon>
        <taxon>Ascomycota</taxon>
        <taxon>Pezizomycotina</taxon>
        <taxon>Pezizomycetes</taxon>
        <taxon>Pezizales</taxon>
        <taxon>Tuberaceae</taxon>
        <taxon>Choiromyces</taxon>
    </lineage>
</organism>
<dbReference type="Proteomes" id="UP000276215">
    <property type="component" value="Unassembled WGS sequence"/>
</dbReference>
<name>A0A3N4K2C5_9PEZI</name>
<dbReference type="EMBL" id="ML120356">
    <property type="protein sequence ID" value="RPB04740.1"/>
    <property type="molecule type" value="Genomic_DNA"/>
</dbReference>
<dbReference type="STRING" id="1336337.A0A3N4K2C5"/>
<sequence>MRERRLIIKHDSSHLAPTATELHDAINKALSSTYVQTVSLTGNNITITTMQSIKVTSLNSKASAFLHLIPGATIVHLDTPATQPLVHGLLTSHSLATIVMELTNFNSVLALT</sequence>
<evidence type="ECO:0000313" key="1">
    <source>
        <dbReference type="EMBL" id="RPB04740.1"/>
    </source>
</evidence>
<reference evidence="1 2" key="1">
    <citation type="journal article" date="2018" name="Nat. Ecol. Evol.">
        <title>Pezizomycetes genomes reveal the molecular basis of ectomycorrhizal truffle lifestyle.</title>
        <authorList>
            <person name="Murat C."/>
            <person name="Payen T."/>
            <person name="Noel B."/>
            <person name="Kuo A."/>
            <person name="Morin E."/>
            <person name="Chen J."/>
            <person name="Kohler A."/>
            <person name="Krizsan K."/>
            <person name="Balestrini R."/>
            <person name="Da Silva C."/>
            <person name="Montanini B."/>
            <person name="Hainaut M."/>
            <person name="Levati E."/>
            <person name="Barry K.W."/>
            <person name="Belfiori B."/>
            <person name="Cichocki N."/>
            <person name="Clum A."/>
            <person name="Dockter R.B."/>
            <person name="Fauchery L."/>
            <person name="Guy J."/>
            <person name="Iotti M."/>
            <person name="Le Tacon F."/>
            <person name="Lindquist E.A."/>
            <person name="Lipzen A."/>
            <person name="Malagnac F."/>
            <person name="Mello A."/>
            <person name="Molinier V."/>
            <person name="Miyauchi S."/>
            <person name="Poulain J."/>
            <person name="Riccioni C."/>
            <person name="Rubini A."/>
            <person name="Sitrit Y."/>
            <person name="Splivallo R."/>
            <person name="Traeger S."/>
            <person name="Wang M."/>
            <person name="Zifcakova L."/>
            <person name="Wipf D."/>
            <person name="Zambonelli A."/>
            <person name="Paolocci F."/>
            <person name="Nowrousian M."/>
            <person name="Ottonello S."/>
            <person name="Baldrian P."/>
            <person name="Spatafora J.W."/>
            <person name="Henrissat B."/>
            <person name="Nagy L.G."/>
            <person name="Aury J.M."/>
            <person name="Wincker P."/>
            <person name="Grigoriev I.V."/>
            <person name="Bonfante P."/>
            <person name="Martin F.M."/>
        </authorList>
    </citation>
    <scope>NUCLEOTIDE SEQUENCE [LARGE SCALE GENOMIC DNA]</scope>
    <source>
        <strain evidence="1 2">120613-1</strain>
    </source>
</reference>
<keyword evidence="2" id="KW-1185">Reference proteome</keyword>
<dbReference type="AlphaFoldDB" id="A0A3N4K2C5"/>
<accession>A0A3N4K2C5</accession>
<evidence type="ECO:0000313" key="2">
    <source>
        <dbReference type="Proteomes" id="UP000276215"/>
    </source>
</evidence>